<feature type="domain" description="DUF3638" evidence="1">
    <location>
        <begin position="2"/>
        <end position="159"/>
    </location>
</feature>
<evidence type="ECO:0000313" key="3">
    <source>
        <dbReference type="Proteomes" id="UP001642464"/>
    </source>
</evidence>
<keyword evidence="3" id="KW-1185">Reference proteome</keyword>
<gene>
    <name evidence="2" type="ORF">SCF082_LOCUS40519</name>
</gene>
<dbReference type="Proteomes" id="UP001642464">
    <property type="component" value="Unassembled WGS sequence"/>
</dbReference>
<organism evidence="2 3">
    <name type="scientific">Durusdinium trenchii</name>
    <dbReference type="NCBI Taxonomy" id="1381693"/>
    <lineage>
        <taxon>Eukaryota</taxon>
        <taxon>Sar</taxon>
        <taxon>Alveolata</taxon>
        <taxon>Dinophyceae</taxon>
        <taxon>Suessiales</taxon>
        <taxon>Symbiodiniaceae</taxon>
        <taxon>Durusdinium</taxon>
    </lineage>
</organism>
<proteinExistence type="predicted"/>
<dbReference type="InterPro" id="IPR022099">
    <property type="entry name" value="DUF3638"/>
</dbReference>
<reference evidence="2 3" key="1">
    <citation type="submission" date="2024-02" db="EMBL/GenBank/DDBJ databases">
        <authorList>
            <person name="Chen Y."/>
            <person name="Shah S."/>
            <person name="Dougan E. K."/>
            <person name="Thang M."/>
            <person name="Chan C."/>
        </authorList>
    </citation>
    <scope>NUCLEOTIDE SEQUENCE [LARGE SCALE GENOMIC DNA]</scope>
</reference>
<evidence type="ECO:0000259" key="1">
    <source>
        <dbReference type="Pfam" id="PF12340"/>
    </source>
</evidence>
<comment type="caution">
    <text evidence="2">The sequence shown here is derived from an EMBL/GenBank/DDBJ whole genome shotgun (WGS) entry which is preliminary data.</text>
</comment>
<dbReference type="Pfam" id="PF12340">
    <property type="entry name" value="DUF3638"/>
    <property type="match status" value="1"/>
</dbReference>
<accession>A0ABP0QBA8</accession>
<evidence type="ECO:0000313" key="2">
    <source>
        <dbReference type="EMBL" id="CAK9085547.1"/>
    </source>
</evidence>
<name>A0ABP0QBA8_9DINO</name>
<protein>
    <recommendedName>
        <fullName evidence="1">DUF3638 domain-containing protein</fullName>
    </recommendedName>
</protein>
<sequence length="445" mass="49769">MHANGSRIVCLVVPPALISLSRSVLQNCFSTVVQKRVSTFKCDRSLDLEVALSERLGRIVSHGDVLLTTPGDVKSLELRFLEQLDLANDRQARRNTTQMRRECVQMGRALELMKQGVCMIDEVDLVLHPLRSELNFPIGPKNLIEHAPERWRAVLHLLDGFFSVEKGRVPPHLKDSLRAKEILQTLGEVIHKGCDLRFLQRNPHLILLNEEFYHHEVKPMMCDWLMLWPLGDVGRAFEQASGNREDRGLSEDEVRAYLLHRVTPQRLEVEAPMEVWQACLARAGGGSAAARSSSAWINEVLKGAVGTKAGPHRLELPRPDIGGAVSFEPVARSDYVATRVEATSSGQVRVLLEETEEGARQRGERVERLPAKDAKSMNLSWDWLQVYLPFSLQKIDRVTFGIMSSEQVAAALAEQPLMPLTRAKLAIPFVGRGREEGGLKNHGGC</sequence>
<dbReference type="EMBL" id="CAXAMM010039314">
    <property type="protein sequence ID" value="CAK9085547.1"/>
    <property type="molecule type" value="Genomic_DNA"/>
</dbReference>